<gene>
    <name evidence="2" type="ORF">IAB19_10020</name>
</gene>
<evidence type="ECO:0000313" key="3">
    <source>
        <dbReference type="Proteomes" id="UP000823631"/>
    </source>
</evidence>
<dbReference type="AlphaFoldDB" id="A0A9D9DBJ3"/>
<dbReference type="Pfam" id="PF09820">
    <property type="entry name" value="AAA-ATPase_like"/>
    <property type="match status" value="1"/>
</dbReference>
<accession>A0A9D9DBJ3</accession>
<dbReference type="PANTHER" id="PTHR34825:SF1">
    <property type="entry name" value="AAA-ATPASE-LIKE DOMAIN-CONTAINING PROTEIN"/>
    <property type="match status" value="1"/>
</dbReference>
<evidence type="ECO:0000259" key="1">
    <source>
        <dbReference type="Pfam" id="PF09820"/>
    </source>
</evidence>
<dbReference type="SUPFAM" id="SSF52540">
    <property type="entry name" value="P-loop containing nucleoside triphosphate hydrolases"/>
    <property type="match status" value="1"/>
</dbReference>
<evidence type="ECO:0000313" key="2">
    <source>
        <dbReference type="EMBL" id="MBO8416704.1"/>
    </source>
</evidence>
<comment type="caution">
    <text evidence="2">The sequence shown here is derived from an EMBL/GenBank/DDBJ whole genome shotgun (WGS) entry which is preliminary data.</text>
</comment>
<dbReference type="PANTHER" id="PTHR34825">
    <property type="entry name" value="CONSERVED PROTEIN, WITH A WEAK D-GALACTARATE DEHYDRATASE/ALTRONATE HYDROLASE DOMAIN"/>
    <property type="match status" value="1"/>
</dbReference>
<dbReference type="EMBL" id="JADINH010000197">
    <property type="protein sequence ID" value="MBO8416704.1"/>
    <property type="molecule type" value="Genomic_DNA"/>
</dbReference>
<feature type="domain" description="AAA-ATPase-like" evidence="1">
    <location>
        <begin position="10"/>
        <end position="204"/>
    </location>
</feature>
<proteinExistence type="predicted"/>
<dbReference type="InterPro" id="IPR027417">
    <property type="entry name" value="P-loop_NTPase"/>
</dbReference>
<reference evidence="2" key="1">
    <citation type="submission" date="2020-10" db="EMBL/GenBank/DDBJ databases">
        <authorList>
            <person name="Gilroy R."/>
        </authorList>
    </citation>
    <scope>NUCLEOTIDE SEQUENCE</scope>
    <source>
        <strain evidence="2">17213</strain>
    </source>
</reference>
<name>A0A9D9DBJ3_9GAMM</name>
<reference evidence="2" key="2">
    <citation type="journal article" date="2021" name="PeerJ">
        <title>Extensive microbial diversity within the chicken gut microbiome revealed by metagenomics and culture.</title>
        <authorList>
            <person name="Gilroy R."/>
            <person name="Ravi A."/>
            <person name="Getino M."/>
            <person name="Pursley I."/>
            <person name="Horton D.L."/>
            <person name="Alikhan N.F."/>
            <person name="Baker D."/>
            <person name="Gharbi K."/>
            <person name="Hall N."/>
            <person name="Watson M."/>
            <person name="Adriaenssens E.M."/>
            <person name="Foster-Nyarko E."/>
            <person name="Jarju S."/>
            <person name="Secka A."/>
            <person name="Antonio M."/>
            <person name="Oren A."/>
            <person name="Chaudhuri R.R."/>
            <person name="La Ragione R."/>
            <person name="Hildebrand F."/>
            <person name="Pallen M.J."/>
        </authorList>
    </citation>
    <scope>NUCLEOTIDE SEQUENCE</scope>
    <source>
        <strain evidence="2">17213</strain>
    </source>
</reference>
<dbReference type="InterPro" id="IPR018631">
    <property type="entry name" value="AAA-ATPase-like_dom"/>
</dbReference>
<protein>
    <submittedName>
        <fullName evidence="2">AAA family ATPase</fullName>
    </submittedName>
</protein>
<organism evidence="2 3">
    <name type="scientific">Candidatus Avisuccinivibrio stercorigallinarum</name>
    <dbReference type="NCBI Taxonomy" id="2840704"/>
    <lineage>
        <taxon>Bacteria</taxon>
        <taxon>Pseudomonadati</taxon>
        <taxon>Pseudomonadota</taxon>
        <taxon>Gammaproteobacteria</taxon>
        <taxon>Aeromonadales</taxon>
        <taxon>Succinivibrionaceae</taxon>
        <taxon>Succinivibrionaceae incertae sedis</taxon>
        <taxon>Candidatus Avisuccinivibrio</taxon>
    </lineage>
</organism>
<sequence length="475" mass="52005">MLKELLPTTSHFATLIDEGSLYVDKIELIAKLTARQGQFLLTRPHGFGKTLLLTALSELFAHGTKRFAGLKLGKEHLWQDKTYTVLQLNLNEAASLSCCSTAFVHNFADLINTELKALTGREDALRPGSWQEDLHKFLHSIKPRSLVLLIDDFDRPLSAVFDLEDSAEFKARRAVLLQFLTVLNCHADKLRFVLIAGTLQILKHSELHSLNKLTDLSFSPGYGAIAGITAGELEQCFKEHLKQAAAEINAKAQAKAQARGQTAAQSLSAADVLAGLKRSLSASSFDNKGAAQVLNPAAVIKFFRSPSGLFMPRGVRTDPAFAARMVRIFKSSDPAANSRLRSYLGFLDRTYTARRTLQELTAPLRALNDPDFSLPALLCQEGFLTIRQAKGGETALGIASLERQTALGKILLTALADDDFSPARGDRMTLNPLYYKARFAPALAQAFKSRDTDKIKALFEQIKACLTAAGLKTAC</sequence>
<dbReference type="Proteomes" id="UP000823631">
    <property type="component" value="Unassembled WGS sequence"/>
</dbReference>